<proteinExistence type="predicted"/>
<comment type="caution">
    <text evidence="1">The sequence shown here is derived from an EMBL/GenBank/DDBJ whole genome shotgun (WGS) entry which is preliminary data.</text>
</comment>
<evidence type="ECO:0008006" key="3">
    <source>
        <dbReference type="Google" id="ProtNLM"/>
    </source>
</evidence>
<name>A0A2S9QEY2_9HYPH</name>
<evidence type="ECO:0000313" key="2">
    <source>
        <dbReference type="Proteomes" id="UP000237682"/>
    </source>
</evidence>
<protein>
    <recommendedName>
        <fullName evidence="3">N-methyl-D-aspartate receptor NMDAR2C subunit</fullName>
    </recommendedName>
</protein>
<dbReference type="AlphaFoldDB" id="A0A2S9QEY2"/>
<dbReference type="InterPro" id="IPR009218">
    <property type="entry name" value="HD_phosphohydro"/>
</dbReference>
<accession>A0A2S9QEY2</accession>
<dbReference type="SUPFAM" id="SSF109604">
    <property type="entry name" value="HD-domain/PDEase-like"/>
    <property type="match status" value="1"/>
</dbReference>
<gene>
    <name evidence="1" type="ORF">C5L14_08370</name>
</gene>
<dbReference type="PANTHER" id="PTHR21174">
    <property type="match status" value="1"/>
</dbReference>
<dbReference type="OrthoDB" id="9808993at2"/>
<sequence length="212" mass="23730">MKAGDRPPRPPAIPEPAFVDLLAAYRDPRRHYHGLGHIEAMLAGLQDCRPLLHDAEAVELAIWFHDAVYDAASPDNEERSADLAREVLAGQLEQERLEQVAALILATRRHELAGLAGRPQSDMAYFLDLDLQILGAEAARFDAYEAAVRREYAHVPEAAWRTGRAAVLQRFRARRRLYFSDLFAEKLEEGARANLARSLAKLTEDEPPQASV</sequence>
<dbReference type="EMBL" id="PUEJ01000003">
    <property type="protein sequence ID" value="PRH87916.1"/>
    <property type="molecule type" value="Genomic_DNA"/>
</dbReference>
<dbReference type="Gene3D" id="1.10.3210.10">
    <property type="entry name" value="Hypothetical protein af1432"/>
    <property type="match status" value="1"/>
</dbReference>
<dbReference type="RefSeq" id="WP_105861584.1">
    <property type="nucleotide sequence ID" value="NZ_PUEJ01000003.1"/>
</dbReference>
<evidence type="ECO:0000313" key="1">
    <source>
        <dbReference type="EMBL" id="PRH87916.1"/>
    </source>
</evidence>
<keyword evidence="2" id="KW-1185">Reference proteome</keyword>
<reference evidence="1 2" key="1">
    <citation type="submission" date="2018-02" db="EMBL/GenBank/DDBJ databases">
        <title>Whole genome sequencing of endophytic bacterium.</title>
        <authorList>
            <person name="Eedara R."/>
            <person name="Podile A.R."/>
        </authorList>
    </citation>
    <scope>NUCLEOTIDE SEQUENCE [LARGE SCALE GENOMIC DNA]</scope>
    <source>
        <strain evidence="1 2">RP1T</strain>
    </source>
</reference>
<dbReference type="Proteomes" id="UP000237682">
    <property type="component" value="Unassembled WGS sequence"/>
</dbReference>
<organism evidence="1 2">
    <name type="scientific">Labrys okinawensis</name>
    <dbReference type="NCBI Taxonomy" id="346911"/>
    <lineage>
        <taxon>Bacteria</taxon>
        <taxon>Pseudomonadati</taxon>
        <taxon>Pseudomonadota</taxon>
        <taxon>Alphaproteobacteria</taxon>
        <taxon>Hyphomicrobiales</taxon>
        <taxon>Xanthobacteraceae</taxon>
        <taxon>Labrys</taxon>
    </lineage>
</organism>
<dbReference type="PIRSF" id="PIRSF035170">
    <property type="entry name" value="HD_phosphohydro"/>
    <property type="match status" value="1"/>
</dbReference>
<dbReference type="PANTHER" id="PTHR21174:SF0">
    <property type="entry name" value="HD PHOSPHOHYDROLASE FAMILY PROTEIN-RELATED"/>
    <property type="match status" value="1"/>
</dbReference>